<organism evidence="3 4">
    <name type="scientific">Cellulomonas carbonis T26</name>
    <dbReference type="NCBI Taxonomy" id="947969"/>
    <lineage>
        <taxon>Bacteria</taxon>
        <taxon>Bacillati</taxon>
        <taxon>Actinomycetota</taxon>
        <taxon>Actinomycetes</taxon>
        <taxon>Micrococcales</taxon>
        <taxon>Cellulomonadaceae</taxon>
        <taxon>Cellulomonas</taxon>
    </lineage>
</organism>
<evidence type="ECO:0000256" key="1">
    <source>
        <dbReference type="SAM" id="MobiDB-lite"/>
    </source>
</evidence>
<dbReference type="EMBL" id="AXCY01000008">
    <property type="protein sequence ID" value="KGM12132.1"/>
    <property type="molecule type" value="Genomic_DNA"/>
</dbReference>
<dbReference type="RefSeq" id="WP_052425874.1">
    <property type="nucleotide sequence ID" value="NZ_AXCY01000008.1"/>
</dbReference>
<dbReference type="AlphaFoldDB" id="A0A0A0BWS1"/>
<comment type="caution">
    <text evidence="3">The sequence shown here is derived from an EMBL/GenBank/DDBJ whole genome shotgun (WGS) entry which is preliminary data.</text>
</comment>
<evidence type="ECO:0000259" key="2">
    <source>
        <dbReference type="PROSITE" id="PS51782"/>
    </source>
</evidence>
<name>A0A0A0BWS1_9CELL</name>
<dbReference type="InterPro" id="IPR036779">
    <property type="entry name" value="LysM_dom_sf"/>
</dbReference>
<gene>
    <name evidence="3" type="ORF">N868_01800</name>
</gene>
<dbReference type="InterPro" id="IPR018392">
    <property type="entry name" value="LysM"/>
</dbReference>
<dbReference type="PROSITE" id="PS51782">
    <property type="entry name" value="LYSM"/>
    <property type="match status" value="1"/>
</dbReference>
<proteinExistence type="predicted"/>
<reference evidence="3 4" key="1">
    <citation type="submission" date="2013-08" db="EMBL/GenBank/DDBJ databases">
        <title>Genome sequencing of Cellulomonas carbonis T26.</title>
        <authorList>
            <person name="Chen F."/>
            <person name="Li Y."/>
            <person name="Wang G."/>
        </authorList>
    </citation>
    <scope>NUCLEOTIDE SEQUENCE [LARGE SCALE GENOMIC DNA]</scope>
    <source>
        <strain evidence="3 4">T26</strain>
    </source>
</reference>
<dbReference type="SUPFAM" id="SSF54106">
    <property type="entry name" value="LysM domain"/>
    <property type="match status" value="1"/>
</dbReference>
<evidence type="ECO:0000313" key="3">
    <source>
        <dbReference type="EMBL" id="KGM12132.1"/>
    </source>
</evidence>
<dbReference type="Pfam" id="PF01476">
    <property type="entry name" value="LysM"/>
    <property type="match status" value="1"/>
</dbReference>
<dbReference type="CDD" id="cd00118">
    <property type="entry name" value="LysM"/>
    <property type="match status" value="1"/>
</dbReference>
<reference evidence="3 4" key="2">
    <citation type="journal article" date="2015" name="Stand. Genomic Sci.">
        <title>Draft genome sequence of Cellulomonas carbonis T26(T) and comparative analysis of six Cellulomonas genomes.</title>
        <authorList>
            <person name="Zhuang W."/>
            <person name="Zhang S."/>
            <person name="Xia X."/>
            <person name="Wang G."/>
        </authorList>
    </citation>
    <scope>NUCLEOTIDE SEQUENCE [LARGE SCALE GENOMIC DNA]</scope>
    <source>
        <strain evidence="3 4">T26</strain>
    </source>
</reference>
<dbReference type="Proteomes" id="UP000029839">
    <property type="component" value="Unassembled WGS sequence"/>
</dbReference>
<keyword evidence="4" id="KW-1185">Reference proteome</keyword>
<feature type="domain" description="LysM" evidence="2">
    <location>
        <begin position="82"/>
        <end position="132"/>
    </location>
</feature>
<dbReference type="Gene3D" id="3.10.350.10">
    <property type="entry name" value="LysM domain"/>
    <property type="match status" value="1"/>
</dbReference>
<accession>A0A0A0BWS1</accession>
<feature type="region of interest" description="Disordered" evidence="1">
    <location>
        <begin position="1"/>
        <end position="30"/>
    </location>
</feature>
<protein>
    <submittedName>
        <fullName evidence="3">Peptidoglycan-binding protein LysM</fullName>
    </submittedName>
</protein>
<sequence length="135" mass="13408">MSTIRDNAAGTPVVARSARTAGGRSRRGAAAHGAAAHGAAGLRLTGRGRAAVMLLAVGLAGAVGMTAQSAAARGPAAPVPVVAHVVEPGETLWEIAARTAEPGQDVRDVVADLTELNGLPDVALEAGQQLLVPVR</sequence>
<evidence type="ECO:0000313" key="4">
    <source>
        <dbReference type="Proteomes" id="UP000029839"/>
    </source>
</evidence>